<dbReference type="EMBL" id="JARIHO010000001">
    <property type="protein sequence ID" value="KAJ7368056.1"/>
    <property type="molecule type" value="Genomic_DNA"/>
</dbReference>
<feature type="region of interest" description="Disordered" evidence="4">
    <location>
        <begin position="204"/>
        <end position="230"/>
    </location>
</feature>
<evidence type="ECO:0000256" key="4">
    <source>
        <dbReference type="SAM" id="MobiDB-lite"/>
    </source>
</evidence>
<feature type="compositionally biased region" description="Polar residues" evidence="4">
    <location>
        <begin position="36"/>
        <end position="46"/>
    </location>
</feature>
<dbReference type="GO" id="GO:0005840">
    <property type="term" value="C:ribosome"/>
    <property type="evidence" value="ECO:0007669"/>
    <property type="project" value="UniProtKB-KW"/>
</dbReference>
<evidence type="ECO:0000256" key="3">
    <source>
        <dbReference type="ARBA" id="ARBA00023274"/>
    </source>
</evidence>
<feature type="compositionally biased region" description="Low complexity" evidence="4">
    <location>
        <begin position="55"/>
        <end position="66"/>
    </location>
</feature>
<feature type="region of interest" description="Disordered" evidence="4">
    <location>
        <begin position="36"/>
        <end position="99"/>
    </location>
</feature>
<protein>
    <recommendedName>
        <fullName evidence="7">Translational machinery component</fullName>
    </recommendedName>
</protein>
<evidence type="ECO:0000313" key="5">
    <source>
        <dbReference type="EMBL" id="KAJ7368056.1"/>
    </source>
</evidence>
<feature type="compositionally biased region" description="Polar residues" evidence="4">
    <location>
        <begin position="204"/>
        <end position="213"/>
    </location>
</feature>
<evidence type="ECO:0000256" key="1">
    <source>
        <dbReference type="ARBA" id="ARBA00006194"/>
    </source>
</evidence>
<reference evidence="5" key="1">
    <citation type="submission" date="2023-03" db="EMBL/GenBank/DDBJ databases">
        <title>Massive genome expansion in bonnet fungi (Mycena s.s.) driven by repeated elements and novel gene families across ecological guilds.</title>
        <authorList>
            <consortium name="Lawrence Berkeley National Laboratory"/>
            <person name="Harder C.B."/>
            <person name="Miyauchi S."/>
            <person name="Viragh M."/>
            <person name="Kuo A."/>
            <person name="Thoen E."/>
            <person name="Andreopoulos B."/>
            <person name="Lu D."/>
            <person name="Skrede I."/>
            <person name="Drula E."/>
            <person name="Henrissat B."/>
            <person name="Morin E."/>
            <person name="Kohler A."/>
            <person name="Barry K."/>
            <person name="LaButti K."/>
            <person name="Morin E."/>
            <person name="Salamov A."/>
            <person name="Lipzen A."/>
            <person name="Mereny Z."/>
            <person name="Hegedus B."/>
            <person name="Baldrian P."/>
            <person name="Stursova M."/>
            <person name="Weitz H."/>
            <person name="Taylor A."/>
            <person name="Grigoriev I.V."/>
            <person name="Nagy L.G."/>
            <person name="Martin F."/>
            <person name="Kauserud H."/>
        </authorList>
    </citation>
    <scope>NUCLEOTIDE SEQUENCE</scope>
    <source>
        <strain evidence="5">CBHHK002</strain>
    </source>
</reference>
<dbReference type="InterPro" id="IPR001971">
    <property type="entry name" value="Ribosomal_uS11"/>
</dbReference>
<keyword evidence="6" id="KW-1185">Reference proteome</keyword>
<dbReference type="HAMAP" id="MF_01310">
    <property type="entry name" value="Ribosomal_uS11"/>
    <property type="match status" value="1"/>
</dbReference>
<comment type="caution">
    <text evidence="5">The sequence shown here is derived from an EMBL/GenBank/DDBJ whole genome shotgun (WGS) entry which is preliminary data.</text>
</comment>
<dbReference type="PANTHER" id="PTHR11759">
    <property type="entry name" value="40S RIBOSOMAL PROTEIN S14/30S RIBOSOMAL PROTEIN S11"/>
    <property type="match status" value="1"/>
</dbReference>
<dbReference type="Proteomes" id="UP001218218">
    <property type="component" value="Unassembled WGS sequence"/>
</dbReference>
<dbReference type="AlphaFoldDB" id="A0AAD7AU33"/>
<keyword evidence="2" id="KW-0689">Ribosomal protein</keyword>
<evidence type="ECO:0008006" key="7">
    <source>
        <dbReference type="Google" id="ProtNLM"/>
    </source>
</evidence>
<dbReference type="InterPro" id="IPR036967">
    <property type="entry name" value="Ribosomal_uS11_sf"/>
</dbReference>
<dbReference type="GO" id="GO:1990904">
    <property type="term" value="C:ribonucleoprotein complex"/>
    <property type="evidence" value="ECO:0007669"/>
    <property type="project" value="UniProtKB-KW"/>
</dbReference>
<gene>
    <name evidence="5" type="ORF">DFH08DRAFT_13346</name>
</gene>
<keyword evidence="3" id="KW-0687">Ribonucleoprotein</keyword>
<proteinExistence type="inferred from homology"/>
<evidence type="ECO:0000256" key="2">
    <source>
        <dbReference type="ARBA" id="ARBA00022980"/>
    </source>
</evidence>
<name>A0AAD7AU33_9AGAR</name>
<dbReference type="GO" id="GO:0006412">
    <property type="term" value="P:translation"/>
    <property type="evidence" value="ECO:0007669"/>
    <property type="project" value="InterPro"/>
</dbReference>
<organism evidence="5 6">
    <name type="scientific">Mycena albidolilacea</name>
    <dbReference type="NCBI Taxonomy" id="1033008"/>
    <lineage>
        <taxon>Eukaryota</taxon>
        <taxon>Fungi</taxon>
        <taxon>Dikarya</taxon>
        <taxon>Basidiomycota</taxon>
        <taxon>Agaricomycotina</taxon>
        <taxon>Agaricomycetes</taxon>
        <taxon>Agaricomycetidae</taxon>
        <taxon>Agaricales</taxon>
        <taxon>Marasmiineae</taxon>
        <taxon>Mycenaceae</taxon>
        <taxon>Mycena</taxon>
    </lineage>
</organism>
<dbReference type="Gene3D" id="3.30.420.80">
    <property type="entry name" value="Ribosomal protein S11"/>
    <property type="match status" value="1"/>
</dbReference>
<sequence>MFALRRAPLRLAARTPFLRPQRISAGYANQSSSIVNLLQDLTQHNPDSPVPAESSPPDSYSESSPPQSSPPQYSPPESSAFMSMDPPAPSSLPWDHIPEKGAPAHRFHCHSTKTNTINTFTDPNGNVIAWFSGGSTGFKKRNRSSYEAGYQCAVRMFEKIEATAAEEEKKNPAQQLRVDLFCKGFGQGRDALFKALMTAQGNGVRSRISSLTDRTPIKIGGTRSRKRKRR</sequence>
<dbReference type="Pfam" id="PF00411">
    <property type="entry name" value="Ribosomal_S11"/>
    <property type="match status" value="1"/>
</dbReference>
<dbReference type="SUPFAM" id="SSF53137">
    <property type="entry name" value="Translational machinery components"/>
    <property type="match status" value="1"/>
</dbReference>
<evidence type="ECO:0000313" key="6">
    <source>
        <dbReference type="Proteomes" id="UP001218218"/>
    </source>
</evidence>
<comment type="similarity">
    <text evidence="1">Belongs to the universal ribosomal protein uS11 family.</text>
</comment>
<dbReference type="GO" id="GO:0003735">
    <property type="term" value="F:structural constituent of ribosome"/>
    <property type="evidence" value="ECO:0007669"/>
    <property type="project" value="InterPro"/>
</dbReference>
<accession>A0AAD7AU33</accession>